<dbReference type="Gene3D" id="3.30.70.1440">
    <property type="entry name" value="Multidrug efflux transporter AcrB pore domain"/>
    <property type="match status" value="1"/>
</dbReference>
<dbReference type="Proteomes" id="UP000193978">
    <property type="component" value="Chromosome"/>
</dbReference>
<feature type="transmembrane region" description="Helical" evidence="1">
    <location>
        <begin position="335"/>
        <end position="355"/>
    </location>
</feature>
<name>A0A1W6N0N8_9HYPH</name>
<dbReference type="PANTHER" id="PTHR32063">
    <property type="match status" value="1"/>
</dbReference>
<feature type="transmembrane region" description="Helical" evidence="1">
    <location>
        <begin position="943"/>
        <end position="969"/>
    </location>
</feature>
<keyword evidence="1" id="KW-0472">Membrane</keyword>
<dbReference type="InterPro" id="IPR027463">
    <property type="entry name" value="AcrB_DN_DC_subdom"/>
</dbReference>
<dbReference type="RefSeq" id="WP_085773508.1">
    <property type="nucleotide sequence ID" value="NZ_AP027149.1"/>
</dbReference>
<dbReference type="GO" id="GO:0042910">
    <property type="term" value="F:xenobiotic transmembrane transporter activity"/>
    <property type="evidence" value="ECO:0007669"/>
    <property type="project" value="TreeGrafter"/>
</dbReference>
<feature type="transmembrane region" description="Helical" evidence="1">
    <location>
        <begin position="12"/>
        <end position="31"/>
    </location>
</feature>
<dbReference type="SUPFAM" id="SSF82693">
    <property type="entry name" value="Multidrug efflux transporter AcrB pore domain, PN1, PN2, PC1 and PC2 subdomains"/>
    <property type="match status" value="2"/>
</dbReference>
<evidence type="ECO:0000313" key="3">
    <source>
        <dbReference type="Proteomes" id="UP000193978"/>
    </source>
</evidence>
<keyword evidence="1" id="KW-0812">Transmembrane</keyword>
<dbReference type="KEGG" id="mbry:B1812_04505"/>
<reference evidence="2 3" key="1">
    <citation type="submission" date="2017-02" db="EMBL/GenBank/DDBJ databases">
        <authorList>
            <person name="Peterson S.W."/>
        </authorList>
    </citation>
    <scope>NUCLEOTIDE SEQUENCE [LARGE SCALE GENOMIC DNA]</scope>
    <source>
        <strain evidence="2 3">S285</strain>
    </source>
</reference>
<feature type="transmembrane region" description="Helical" evidence="1">
    <location>
        <begin position="436"/>
        <end position="461"/>
    </location>
</feature>
<dbReference type="Gene3D" id="3.30.70.1430">
    <property type="entry name" value="Multidrug efflux transporter AcrB pore domain"/>
    <property type="match status" value="2"/>
</dbReference>
<dbReference type="OrthoDB" id="9806532at2"/>
<dbReference type="Pfam" id="PF00873">
    <property type="entry name" value="ACR_tran"/>
    <property type="match status" value="1"/>
</dbReference>
<feature type="transmembrane region" description="Helical" evidence="1">
    <location>
        <begin position="37"/>
        <end position="55"/>
    </location>
</feature>
<sequence>MLQLVLIALRRPYTFVVAAILIVILGALAIVRTPVDIFPSVGIPVISVIWTYVGLSPDDMSTRILYPYELALTALVNDIDHVESQSYNGIGVNKIYFQPKVKVDLALAQVGAAGQTVLRLLPPGVQPPQVIVFNASTVPVIQIAFSSATRTETEVADAVYTLIRPPLTTVTGAAVPFPYGGKSRQVRIDLNQEKLLGLGLTAQDVVSAVERQNLIIPAGTQKIGDYEYAVLINDAPADIAALNDFPIKRADGAIVYLRDVAFVHNGSAPQTNLVRVDGAPAVLLPVLTSGSASSLDVINGVKAMLPRLKLALPDGIDMTVIGDQSDFITDAVFSVVREATIAAALTGLMILLFLGSWRSTIIITISIPLSILAALFALSALGETVNVMTLGGLALAVGLLVDDATVTIENVNRHLEEGESIDDAIIKAAKEIITPATVSLFCICIVFAPLLLLGGVAGYLFRPLAEAVVFAMIASYLLTYTLVETMARYFLSAQQREHLREAKFGPARRGLVLTALTRVQTAFEKGFDRLLDAYARLLQLALARPKAFVAIFFAGVALSFALTPYLGRNFFPETESSSLRLHVRLPTGTRLEQAGVLCDKIEAEIRQALPQGALTSIVDNIGLPISGINLSYNNSGTIGTNDADLTLSFDPEKVADAEPLAEILRDRLPRAFPGVVFSFLPADIVTQILNFGLPAPLDIQISGSKRDENLAYMQKTLERVARVTGIADPRLQQPGDLPTLYVDVDRTLAQEVGLSERDVTLSLQTMLAGSFQTSPAFWLNVKSGVSYPIVAMEPQFWNTSLDALASKPVAAGEAQQILNGVASIRRGWSSGVVTHLNTQSSFDVFAGVRGRDLGAVADEVQKILDDTRKEAPAASNLVLRGQIATMRSAYADLMLGLVLAIVFVYLVIVINFQSWLDPFLIVCGLPTALAGIVWMLFLSGTTVSVPALTGAIMCMGVATANSNLVIAFARERLDHGDNPLHAAAAAGVTRFRPVLMTALAMIIGMAPMALSAEQNAPLGRAVIGGLTFATAGTLLLLPVMFSLAHGFLGRRKAARARRDELERAELEQANVAS</sequence>
<dbReference type="EMBL" id="CP019948">
    <property type="protein sequence ID" value="ARN83379.1"/>
    <property type="molecule type" value="Genomic_DNA"/>
</dbReference>
<feature type="transmembrane region" description="Helical" evidence="1">
    <location>
        <begin position="919"/>
        <end position="937"/>
    </location>
</feature>
<evidence type="ECO:0000256" key="1">
    <source>
        <dbReference type="SAM" id="Phobius"/>
    </source>
</evidence>
<dbReference type="SUPFAM" id="SSF82714">
    <property type="entry name" value="Multidrug efflux transporter AcrB TolC docking domain, DN and DC subdomains"/>
    <property type="match status" value="1"/>
</dbReference>
<feature type="transmembrane region" description="Helical" evidence="1">
    <location>
        <begin position="467"/>
        <end position="491"/>
    </location>
</feature>
<dbReference type="GO" id="GO:0005886">
    <property type="term" value="C:plasma membrane"/>
    <property type="evidence" value="ECO:0007669"/>
    <property type="project" value="TreeGrafter"/>
</dbReference>
<dbReference type="InterPro" id="IPR001036">
    <property type="entry name" value="Acrflvin-R"/>
</dbReference>
<dbReference type="Gene3D" id="3.30.70.1320">
    <property type="entry name" value="Multidrug efflux transporter AcrB pore domain like"/>
    <property type="match status" value="1"/>
</dbReference>
<feature type="transmembrane region" description="Helical" evidence="1">
    <location>
        <begin position="893"/>
        <end position="912"/>
    </location>
</feature>
<organism evidence="2 3">
    <name type="scientific">Methylocystis bryophila</name>
    <dbReference type="NCBI Taxonomy" id="655015"/>
    <lineage>
        <taxon>Bacteria</taxon>
        <taxon>Pseudomonadati</taxon>
        <taxon>Pseudomonadota</taxon>
        <taxon>Alphaproteobacteria</taxon>
        <taxon>Hyphomicrobiales</taxon>
        <taxon>Methylocystaceae</taxon>
        <taxon>Methylocystis</taxon>
    </lineage>
</organism>
<accession>A0A1W6N0N8</accession>
<proteinExistence type="predicted"/>
<dbReference type="AlphaFoldDB" id="A0A1W6N0N8"/>
<feature type="transmembrane region" description="Helical" evidence="1">
    <location>
        <begin position="1022"/>
        <end position="1048"/>
    </location>
</feature>
<keyword evidence="3" id="KW-1185">Reference proteome</keyword>
<gene>
    <name evidence="2" type="ORF">B1812_04505</name>
</gene>
<dbReference type="Gene3D" id="3.30.2090.10">
    <property type="entry name" value="Multidrug efflux transporter AcrB TolC docking domain, DN and DC subdomains"/>
    <property type="match status" value="2"/>
</dbReference>
<feature type="transmembrane region" description="Helical" evidence="1">
    <location>
        <begin position="361"/>
        <end position="381"/>
    </location>
</feature>
<protein>
    <submittedName>
        <fullName evidence="2">RND transporter</fullName>
    </submittedName>
</protein>
<feature type="transmembrane region" description="Helical" evidence="1">
    <location>
        <begin position="990"/>
        <end position="1010"/>
    </location>
</feature>
<dbReference type="SUPFAM" id="SSF82866">
    <property type="entry name" value="Multidrug efflux transporter AcrB transmembrane domain"/>
    <property type="match status" value="2"/>
</dbReference>
<dbReference type="Gene3D" id="1.20.1640.10">
    <property type="entry name" value="Multidrug efflux transporter AcrB transmembrane domain"/>
    <property type="match status" value="2"/>
</dbReference>
<dbReference type="STRING" id="655015.B1812_04505"/>
<keyword evidence="1" id="KW-1133">Transmembrane helix</keyword>
<dbReference type="PANTHER" id="PTHR32063:SF8">
    <property type="entry name" value="CATION EFFLUX PROTEIN"/>
    <property type="match status" value="1"/>
</dbReference>
<feature type="transmembrane region" description="Helical" evidence="1">
    <location>
        <begin position="547"/>
        <end position="567"/>
    </location>
</feature>
<evidence type="ECO:0000313" key="2">
    <source>
        <dbReference type="EMBL" id="ARN83379.1"/>
    </source>
</evidence>
<dbReference type="PRINTS" id="PR00702">
    <property type="entry name" value="ACRIFLAVINRP"/>
</dbReference>